<name>A0A4Q9Y0B1_9LACO</name>
<accession>A0A4Q9Y0B1</accession>
<protein>
    <submittedName>
        <fullName evidence="1">Phage tail protein</fullName>
    </submittedName>
</protein>
<sequence>MKLKKNLTVFDLQRFAADASAGLAGTGTKLEMSVDGTKFDEIGGIKTVPDMGSDPENIDVTDLSDTKKKSVPGIENTSTLAFTFVYKGANFATALTHNGDNKQYKWQVTYPDGMTATFTGSYTVKMGNVAVNGALEYTISIIVSDGPDFATASSSAGA</sequence>
<proteinExistence type="predicted"/>
<dbReference type="InterPro" id="IPR014918">
    <property type="entry name" value="Phage_tail_3"/>
</dbReference>
<evidence type="ECO:0000313" key="2">
    <source>
        <dbReference type="Proteomes" id="UP000292648"/>
    </source>
</evidence>
<organism evidence="1 2">
    <name type="scientific">Lactiplantibacillus paraplantarum</name>
    <dbReference type="NCBI Taxonomy" id="60520"/>
    <lineage>
        <taxon>Bacteria</taxon>
        <taxon>Bacillati</taxon>
        <taxon>Bacillota</taxon>
        <taxon>Bacilli</taxon>
        <taxon>Lactobacillales</taxon>
        <taxon>Lactobacillaceae</taxon>
        <taxon>Lactiplantibacillus</taxon>
    </lineage>
</organism>
<dbReference type="AlphaFoldDB" id="A0A4Q9Y0B1"/>
<dbReference type="Pfam" id="PF08813">
    <property type="entry name" value="Phage_tail_3"/>
    <property type="match status" value="1"/>
</dbReference>
<dbReference type="Gene3D" id="4.10.410.40">
    <property type="match status" value="1"/>
</dbReference>
<comment type="caution">
    <text evidence="1">The sequence shown here is derived from an EMBL/GenBank/DDBJ whole genome shotgun (WGS) entry which is preliminary data.</text>
</comment>
<reference evidence="1 2" key="1">
    <citation type="submission" date="2019-01" db="EMBL/GenBank/DDBJ databases">
        <title>Draft genome sequence of Lactobacillus paraplantarum OSY-TC318, a Producer of the novel lantibiotic Paraplantaracin TC318.</title>
        <authorList>
            <person name="Hussein W.E."/>
            <person name="Huang E."/>
            <person name="Yousef A.E."/>
        </authorList>
    </citation>
    <scope>NUCLEOTIDE SEQUENCE [LARGE SCALE GENOMIC DNA]</scope>
    <source>
        <strain evidence="1 2">OSY-TC318</strain>
    </source>
</reference>
<gene>
    <name evidence="1" type="ORF">EUZ87_10185</name>
</gene>
<dbReference type="Proteomes" id="UP000292648">
    <property type="component" value="Unassembled WGS sequence"/>
</dbReference>
<dbReference type="EMBL" id="SEHH01000070">
    <property type="protein sequence ID" value="TBX40925.1"/>
    <property type="molecule type" value="Genomic_DNA"/>
</dbReference>
<evidence type="ECO:0000313" key="1">
    <source>
        <dbReference type="EMBL" id="TBX40925.1"/>
    </source>
</evidence>